<evidence type="ECO:0000313" key="2">
    <source>
        <dbReference type="EMBL" id="KIR48432.1"/>
    </source>
</evidence>
<dbReference type="HOGENOM" id="CLU_3242117_0_0_1"/>
<reference evidence="2" key="1">
    <citation type="submission" date="2015-01" db="EMBL/GenBank/DDBJ databases">
        <title>The Genome Sequence of Cryptococcus gattii CA1280.</title>
        <authorList>
            <consortium name="The Broad Institute Genomics Platform"/>
            <person name="Cuomo C."/>
            <person name="Litvintseva A."/>
            <person name="Chen Y."/>
            <person name="Heitman J."/>
            <person name="Sun S."/>
            <person name="Springer D."/>
            <person name="Dromer F."/>
            <person name="Young S."/>
            <person name="Zeng Q."/>
            <person name="Gargeya S."/>
            <person name="Abouelleil A."/>
            <person name="Alvarado L."/>
            <person name="Chapman S.B."/>
            <person name="Gainer-Dewar J."/>
            <person name="Goldberg J."/>
            <person name="Griggs A."/>
            <person name="Gujja S."/>
            <person name="Hansen M."/>
            <person name="Howarth C."/>
            <person name="Imamovic A."/>
            <person name="Larimer J."/>
            <person name="Murphy C."/>
            <person name="Naylor J."/>
            <person name="Pearson M."/>
            <person name="Priest M."/>
            <person name="Roberts A."/>
            <person name="Saif S."/>
            <person name="Shea T."/>
            <person name="Sykes S."/>
            <person name="Wortman J."/>
            <person name="Nusbaum C."/>
            <person name="Birren B."/>
        </authorList>
    </citation>
    <scope>NUCLEOTIDE SEQUENCE [LARGE SCALE GENOMIC DNA]</scope>
    <source>
        <strain evidence="2">CA1280</strain>
    </source>
</reference>
<feature type="region of interest" description="Disordered" evidence="1">
    <location>
        <begin position="1"/>
        <end position="29"/>
    </location>
</feature>
<evidence type="ECO:0000256" key="1">
    <source>
        <dbReference type="SAM" id="MobiDB-lite"/>
    </source>
</evidence>
<name>A0A0D0TNV7_CRYGA</name>
<protein>
    <submittedName>
        <fullName evidence="2">Uncharacterized protein</fullName>
    </submittedName>
</protein>
<accession>A0A0D0TNV7</accession>
<feature type="compositionally biased region" description="Basic and acidic residues" evidence="1">
    <location>
        <begin position="1"/>
        <end position="10"/>
    </location>
</feature>
<proteinExistence type="predicted"/>
<dbReference type="EMBL" id="KN847977">
    <property type="protein sequence ID" value="KIR48432.1"/>
    <property type="molecule type" value="Genomic_DNA"/>
</dbReference>
<gene>
    <name evidence="2" type="ORF">I312_02277</name>
</gene>
<organism evidence="2">
    <name type="scientific">Cryptococcus bacillisporus CA1280</name>
    <dbReference type="NCBI Taxonomy" id="1296109"/>
    <lineage>
        <taxon>Eukaryota</taxon>
        <taxon>Fungi</taxon>
        <taxon>Dikarya</taxon>
        <taxon>Basidiomycota</taxon>
        <taxon>Agaricomycotina</taxon>
        <taxon>Tremellomycetes</taxon>
        <taxon>Tremellales</taxon>
        <taxon>Cryptococcaceae</taxon>
        <taxon>Cryptococcus</taxon>
        <taxon>Cryptococcus gattii species complex</taxon>
    </lineage>
</organism>
<dbReference type="AlphaFoldDB" id="A0A0D0TNV7"/>
<sequence length="43" mass="4930">MRSEGLRRESAQSTHYYTAGNRKPEVREDSLLRRHIGSLTLTG</sequence>